<dbReference type="InterPro" id="IPR001461">
    <property type="entry name" value="Aspartic_peptidase_A1"/>
</dbReference>
<evidence type="ECO:0008006" key="6">
    <source>
        <dbReference type="Google" id="ProtNLM"/>
    </source>
</evidence>
<sequence length="344" mass="37096">MAMPPPPAHLGPRWFEACSSFPGRSFRRLPSSRWPTPSRRRASTSFGRRQQEYPVANATDGRNTLYPVELASVVGSCAADRLLRSLPAGAAGVAGFSRCPLSLPSQLSSQRAFGNKFALCLPDFALFAMCLPAFAAFGDTPVYLGTESRGLVEYTGSIPGHYIPVKGISVNWHGVDVAASLPNGALDLDGRTGRGGVVLSTVTPYTIMRAEVFRPLIQAGKMKDVKRVPAVKPFQLCYNGAFPLLKRPISYDVPRIDLELAGARSNWTVFNNNDLVQVDGAMCVGILEMGPGAMPVDGELAMVIGGKTMENNLLVFDLEKGVLGFSMLLDFQLTSCYSSNLSRL</sequence>
<dbReference type="PANTHER" id="PTHR47965:SF47">
    <property type="entry name" value="OS01G0937600 PROTEIN"/>
    <property type="match status" value="1"/>
</dbReference>
<feature type="region of interest" description="Disordered" evidence="2">
    <location>
        <begin position="29"/>
        <end position="54"/>
    </location>
</feature>
<protein>
    <recommendedName>
        <fullName evidence="6">Peptidase A1 domain-containing protein</fullName>
    </recommendedName>
</protein>
<dbReference type="GO" id="GO:0004190">
    <property type="term" value="F:aspartic-type endopeptidase activity"/>
    <property type="evidence" value="ECO:0007669"/>
    <property type="project" value="InterPro"/>
</dbReference>
<reference evidence="5" key="1">
    <citation type="journal article" date="2012" name="Nat. Biotechnol.">
        <title>Reference genome sequence of the model plant Setaria.</title>
        <authorList>
            <person name="Bennetzen J.L."/>
            <person name="Schmutz J."/>
            <person name="Wang H."/>
            <person name="Percifield R."/>
            <person name="Hawkins J."/>
            <person name="Pontaroli A.C."/>
            <person name="Estep M."/>
            <person name="Feng L."/>
            <person name="Vaughn J.N."/>
            <person name="Grimwood J."/>
            <person name="Jenkins J."/>
            <person name="Barry K."/>
            <person name="Lindquist E."/>
            <person name="Hellsten U."/>
            <person name="Deshpande S."/>
            <person name="Wang X."/>
            <person name="Wu X."/>
            <person name="Mitros T."/>
            <person name="Triplett J."/>
            <person name="Yang X."/>
            <person name="Ye C.Y."/>
            <person name="Mauro-Herrera M."/>
            <person name="Wang L."/>
            <person name="Li P."/>
            <person name="Sharma M."/>
            <person name="Sharma R."/>
            <person name="Ronald P.C."/>
            <person name="Panaud O."/>
            <person name="Kellogg E.A."/>
            <person name="Brutnell T.P."/>
            <person name="Doust A.N."/>
            <person name="Tuskan G.A."/>
            <person name="Rokhsar D."/>
            <person name="Devos K.M."/>
        </authorList>
    </citation>
    <scope>NUCLEOTIDE SEQUENCE [LARGE SCALE GENOMIC DNA]</scope>
    <source>
        <strain evidence="5">Yugu1</strain>
    </source>
</reference>
<dbReference type="PANTHER" id="PTHR47965">
    <property type="entry name" value="ASPARTYL PROTEASE-RELATED"/>
    <property type="match status" value="1"/>
</dbReference>
<feature type="domain" description="Xylanase inhibitor N-terminal" evidence="4">
    <location>
        <begin position="49"/>
        <end position="122"/>
    </location>
</feature>
<dbReference type="InterPro" id="IPR032861">
    <property type="entry name" value="TAXi_N"/>
</dbReference>
<accession>A0A368RFR9</accession>
<dbReference type="Gene3D" id="2.40.70.10">
    <property type="entry name" value="Acid Proteases"/>
    <property type="match status" value="2"/>
</dbReference>
<evidence type="ECO:0000256" key="2">
    <source>
        <dbReference type="SAM" id="MobiDB-lite"/>
    </source>
</evidence>
<evidence type="ECO:0000256" key="1">
    <source>
        <dbReference type="ARBA" id="ARBA00007447"/>
    </source>
</evidence>
<dbReference type="GO" id="GO:0006508">
    <property type="term" value="P:proteolysis"/>
    <property type="evidence" value="ECO:0007669"/>
    <property type="project" value="InterPro"/>
</dbReference>
<dbReference type="STRING" id="4555.A0A368RFR9"/>
<gene>
    <name evidence="5" type="ORF">SETIT_5G452600v2</name>
</gene>
<organism evidence="5">
    <name type="scientific">Setaria italica</name>
    <name type="common">Foxtail millet</name>
    <name type="synonym">Panicum italicum</name>
    <dbReference type="NCBI Taxonomy" id="4555"/>
    <lineage>
        <taxon>Eukaryota</taxon>
        <taxon>Viridiplantae</taxon>
        <taxon>Streptophyta</taxon>
        <taxon>Embryophyta</taxon>
        <taxon>Tracheophyta</taxon>
        <taxon>Spermatophyta</taxon>
        <taxon>Magnoliopsida</taxon>
        <taxon>Liliopsida</taxon>
        <taxon>Poales</taxon>
        <taxon>Poaceae</taxon>
        <taxon>PACMAD clade</taxon>
        <taxon>Panicoideae</taxon>
        <taxon>Panicodae</taxon>
        <taxon>Paniceae</taxon>
        <taxon>Cenchrinae</taxon>
        <taxon>Setaria</taxon>
    </lineage>
</organism>
<reference evidence="5" key="2">
    <citation type="submission" date="2015-07" db="EMBL/GenBank/DDBJ databases">
        <authorList>
            <person name="Noorani M."/>
        </authorList>
    </citation>
    <scope>NUCLEOTIDE SEQUENCE</scope>
    <source>
        <strain evidence="5">Yugu1</strain>
    </source>
</reference>
<evidence type="ECO:0000259" key="4">
    <source>
        <dbReference type="Pfam" id="PF14543"/>
    </source>
</evidence>
<feature type="domain" description="Xylanase inhibitor C-terminal" evidence="3">
    <location>
        <begin position="162"/>
        <end position="326"/>
    </location>
</feature>
<proteinExistence type="inferred from homology"/>
<evidence type="ECO:0000259" key="3">
    <source>
        <dbReference type="Pfam" id="PF14541"/>
    </source>
</evidence>
<dbReference type="EMBL" id="CM003532">
    <property type="protein sequence ID" value="RCV29056.1"/>
    <property type="molecule type" value="Genomic_DNA"/>
</dbReference>
<evidence type="ECO:0000313" key="5">
    <source>
        <dbReference type="EMBL" id="RCV29056.1"/>
    </source>
</evidence>
<dbReference type="OrthoDB" id="1258937at2759"/>
<dbReference type="Pfam" id="PF14541">
    <property type="entry name" value="TAXi_C"/>
    <property type="match status" value="1"/>
</dbReference>
<comment type="similarity">
    <text evidence="1">Belongs to the peptidase A1 family.</text>
</comment>
<dbReference type="AlphaFoldDB" id="A0A368RFR9"/>
<dbReference type="Pfam" id="PF14543">
    <property type="entry name" value="TAXi_N"/>
    <property type="match status" value="1"/>
</dbReference>
<dbReference type="InterPro" id="IPR021109">
    <property type="entry name" value="Peptidase_aspartic_dom_sf"/>
</dbReference>
<dbReference type="SUPFAM" id="SSF50630">
    <property type="entry name" value="Acid proteases"/>
    <property type="match status" value="1"/>
</dbReference>
<dbReference type="InterPro" id="IPR032799">
    <property type="entry name" value="TAXi_C"/>
</dbReference>
<name>A0A368RFR9_SETIT</name>